<dbReference type="PANTHER" id="PTHR45938:SF11">
    <property type="entry name" value="WAP, KAZAL, IMMUNOGLOBULIN, KUNITZ AND NTR DOMAIN-CONTAINING PROTEIN 2-LIKE"/>
    <property type="match status" value="1"/>
</dbReference>
<dbReference type="Proteomes" id="UP000887577">
    <property type="component" value="Unplaced"/>
</dbReference>
<dbReference type="InterPro" id="IPR002223">
    <property type="entry name" value="Kunitz_BPTI"/>
</dbReference>
<dbReference type="Gene3D" id="4.10.410.10">
    <property type="entry name" value="Pancreatic trypsin inhibitor Kunitz domain"/>
    <property type="match status" value="1"/>
</dbReference>
<feature type="chain" id="PRO_5037432979" evidence="5">
    <location>
        <begin position="18"/>
        <end position="274"/>
    </location>
</feature>
<dbReference type="PROSITE" id="PS50279">
    <property type="entry name" value="BPTI_KUNITZ_2"/>
    <property type="match status" value="1"/>
</dbReference>
<dbReference type="GO" id="GO:0004867">
    <property type="term" value="F:serine-type endopeptidase inhibitor activity"/>
    <property type="evidence" value="ECO:0007669"/>
    <property type="project" value="InterPro"/>
</dbReference>
<dbReference type="PRINTS" id="PR00759">
    <property type="entry name" value="BASICPTASE"/>
</dbReference>
<feature type="signal peptide" evidence="5">
    <location>
        <begin position="1"/>
        <end position="17"/>
    </location>
</feature>
<dbReference type="PANTHER" id="PTHR45938">
    <property type="entry name" value="ACP24A4-RELATED"/>
    <property type="match status" value="1"/>
</dbReference>
<evidence type="ECO:0000256" key="5">
    <source>
        <dbReference type="SAM" id="SignalP"/>
    </source>
</evidence>
<sequence>MCSIPLWLLSSFPCELSQYGCCPDGETAALGKNNTGCGANCLVTKYGCCPDGVTVSKGLSNEGCGCEFAQFGCCPDGKSAAKGASFYGCPNTCAQSQYGCCPDGKTAARGSNKEGCPCQYTRYGCCPDGETTALGPNEDGCDDCRYAKYGCCPDGESKALGSEYQGCPSTTLAPFLLGGTVAPSKIIACSQPQDQGNVCHVGYKLVWFYDASEGRCSQFWYGGCGGNENKFATKEMCETICVEPPNTGRCYLPKVEGPQRCNQLVARYWLHGKC</sequence>
<evidence type="ECO:0000313" key="7">
    <source>
        <dbReference type="Proteomes" id="UP000887577"/>
    </source>
</evidence>
<dbReference type="PROSITE" id="PS00280">
    <property type="entry name" value="BPTI_KUNITZ_1"/>
    <property type="match status" value="1"/>
</dbReference>
<dbReference type="InterPro" id="IPR020901">
    <property type="entry name" value="Prtase_inh_Kunz-CS"/>
</dbReference>
<evidence type="ECO:0000256" key="4">
    <source>
        <dbReference type="ARBA" id="ARBA00023157"/>
    </source>
</evidence>
<dbReference type="Pfam" id="PF00014">
    <property type="entry name" value="Kunitz_BPTI"/>
    <property type="match status" value="1"/>
</dbReference>
<dbReference type="WBParaSite" id="PSU_v2.g19189.t1">
    <property type="protein sequence ID" value="PSU_v2.g19189.t1"/>
    <property type="gene ID" value="PSU_v2.g19189"/>
</dbReference>
<dbReference type="FunFam" id="4.10.410.10:FF:000065">
    <property type="entry name" value="Hedgehog interacting protein-like protein"/>
    <property type="match status" value="1"/>
</dbReference>
<proteinExistence type="predicted"/>
<keyword evidence="7" id="KW-1185">Reference proteome</keyword>
<keyword evidence="4" id="KW-1015">Disulfide bond</keyword>
<name>A0A914YI71_9BILA</name>
<evidence type="ECO:0000256" key="3">
    <source>
        <dbReference type="ARBA" id="ARBA00022729"/>
    </source>
</evidence>
<reference evidence="8" key="1">
    <citation type="submission" date="2022-11" db="UniProtKB">
        <authorList>
            <consortium name="WormBaseParasite"/>
        </authorList>
    </citation>
    <scope>IDENTIFICATION</scope>
</reference>
<keyword evidence="3 5" id="KW-0732">Signal</keyword>
<dbReference type="SMART" id="SM00131">
    <property type="entry name" value="KU"/>
    <property type="match status" value="1"/>
</dbReference>
<dbReference type="GO" id="GO:0048019">
    <property type="term" value="F:receptor antagonist activity"/>
    <property type="evidence" value="ECO:0007669"/>
    <property type="project" value="TreeGrafter"/>
</dbReference>
<evidence type="ECO:0000259" key="6">
    <source>
        <dbReference type="PROSITE" id="PS50279"/>
    </source>
</evidence>
<organism evidence="7 8">
    <name type="scientific">Panagrolaimus superbus</name>
    <dbReference type="NCBI Taxonomy" id="310955"/>
    <lineage>
        <taxon>Eukaryota</taxon>
        <taxon>Metazoa</taxon>
        <taxon>Ecdysozoa</taxon>
        <taxon>Nematoda</taxon>
        <taxon>Chromadorea</taxon>
        <taxon>Rhabditida</taxon>
        <taxon>Tylenchina</taxon>
        <taxon>Panagrolaimomorpha</taxon>
        <taxon>Panagrolaimoidea</taxon>
        <taxon>Panagrolaimidae</taxon>
        <taxon>Panagrolaimus</taxon>
    </lineage>
</organism>
<protein>
    <submittedName>
        <fullName evidence="8">BPTI/Kunitz inhibitor domain-containing protein</fullName>
    </submittedName>
</protein>
<keyword evidence="2" id="KW-0964">Secreted</keyword>
<accession>A0A914YI71</accession>
<evidence type="ECO:0000256" key="2">
    <source>
        <dbReference type="ARBA" id="ARBA00022525"/>
    </source>
</evidence>
<dbReference type="GO" id="GO:0005615">
    <property type="term" value="C:extracellular space"/>
    <property type="evidence" value="ECO:0007669"/>
    <property type="project" value="TreeGrafter"/>
</dbReference>
<dbReference type="GO" id="GO:0050431">
    <property type="term" value="F:transforming growth factor beta binding"/>
    <property type="evidence" value="ECO:0007669"/>
    <property type="project" value="TreeGrafter"/>
</dbReference>
<dbReference type="AlphaFoldDB" id="A0A914YI71"/>
<dbReference type="InterPro" id="IPR036880">
    <property type="entry name" value="Kunitz_BPTI_sf"/>
</dbReference>
<evidence type="ECO:0000256" key="1">
    <source>
        <dbReference type="ARBA" id="ARBA00004613"/>
    </source>
</evidence>
<feature type="domain" description="BPTI/Kunitz inhibitor" evidence="6">
    <location>
        <begin position="189"/>
        <end position="241"/>
    </location>
</feature>
<evidence type="ECO:0000313" key="8">
    <source>
        <dbReference type="WBParaSite" id="PSU_v2.g19189.t1"/>
    </source>
</evidence>
<comment type="subcellular location">
    <subcellularLocation>
        <location evidence="1">Secreted</location>
    </subcellularLocation>
</comment>
<dbReference type="SUPFAM" id="SSF57362">
    <property type="entry name" value="BPTI-like"/>
    <property type="match status" value="1"/>
</dbReference>